<dbReference type="AlphaFoldDB" id="A0A366XWD8"/>
<keyword evidence="7" id="KW-0812">Transmembrane</keyword>
<dbReference type="InterPro" id="IPR036138">
    <property type="entry name" value="PBP_dimer_sf"/>
</dbReference>
<dbReference type="EC" id="3.4.16.4" evidence="4"/>
<dbReference type="SMART" id="SM00740">
    <property type="entry name" value="PASTA"/>
    <property type="match status" value="2"/>
</dbReference>
<dbReference type="Pfam" id="PF00905">
    <property type="entry name" value="Transpeptidase"/>
    <property type="match status" value="1"/>
</dbReference>
<dbReference type="InterPro" id="IPR005543">
    <property type="entry name" value="PASTA_dom"/>
</dbReference>
<dbReference type="PANTHER" id="PTHR30627:SF26">
    <property type="entry name" value="PENICILLIN-BINDING PROTEIN 2B"/>
    <property type="match status" value="1"/>
</dbReference>
<evidence type="ECO:0000256" key="7">
    <source>
        <dbReference type="SAM" id="Phobius"/>
    </source>
</evidence>
<evidence type="ECO:0000256" key="6">
    <source>
        <dbReference type="ARBA" id="ARBA00034000"/>
    </source>
</evidence>
<dbReference type="Gene3D" id="3.40.710.10">
    <property type="entry name" value="DD-peptidase/beta-lactamase superfamily"/>
    <property type="match status" value="1"/>
</dbReference>
<dbReference type="CDD" id="cd06575">
    <property type="entry name" value="PASTA_Pbp2x-like_2"/>
    <property type="match status" value="1"/>
</dbReference>
<evidence type="ECO:0000256" key="2">
    <source>
        <dbReference type="ARBA" id="ARBA00004752"/>
    </source>
</evidence>
<dbReference type="GO" id="GO:0008658">
    <property type="term" value="F:penicillin binding"/>
    <property type="evidence" value="ECO:0007669"/>
    <property type="project" value="InterPro"/>
</dbReference>
<dbReference type="OrthoDB" id="9804124at2"/>
<comment type="subcellular location">
    <subcellularLocation>
        <location evidence="1">Membrane</location>
    </subcellularLocation>
</comment>
<evidence type="ECO:0000313" key="9">
    <source>
        <dbReference type="EMBL" id="RBW70217.1"/>
    </source>
</evidence>
<proteinExistence type="inferred from homology"/>
<comment type="similarity">
    <text evidence="3">Belongs to the transpeptidase family.</text>
</comment>
<keyword evidence="10" id="KW-1185">Reference proteome</keyword>
<dbReference type="EMBL" id="QOCW01000005">
    <property type="protein sequence ID" value="RBW70217.1"/>
    <property type="molecule type" value="Genomic_DNA"/>
</dbReference>
<dbReference type="Pfam" id="PF03793">
    <property type="entry name" value="PASTA"/>
    <property type="match status" value="2"/>
</dbReference>
<feature type="domain" description="PASTA" evidence="8">
    <location>
        <begin position="593"/>
        <end position="650"/>
    </location>
</feature>
<dbReference type="InterPro" id="IPR012338">
    <property type="entry name" value="Beta-lactam/transpept-like"/>
</dbReference>
<dbReference type="Proteomes" id="UP000253314">
    <property type="component" value="Unassembled WGS sequence"/>
</dbReference>
<organism evidence="9 10">
    <name type="scientific">Bacillus taeanensis</name>
    <dbReference type="NCBI Taxonomy" id="273032"/>
    <lineage>
        <taxon>Bacteria</taxon>
        <taxon>Bacillati</taxon>
        <taxon>Bacillota</taxon>
        <taxon>Bacilli</taxon>
        <taxon>Bacillales</taxon>
        <taxon>Bacillaceae</taxon>
        <taxon>Bacillus</taxon>
    </lineage>
</organism>
<reference evidence="9 10" key="1">
    <citation type="submission" date="2018-07" db="EMBL/GenBank/DDBJ databases">
        <title>Lottiidibacillus patelloidae gen. nov., sp. nov., isolated from the intestinal tract of a marine limpet and the reclassification of B. taeanensis BH030017T, B. algicola KMM 3737T and B. hwajinpoensis SW-72T as genus Lottiidibacillus.</title>
        <authorList>
            <person name="Liu R."/>
            <person name="Huang Z."/>
        </authorList>
    </citation>
    <scope>NUCLEOTIDE SEQUENCE [LARGE SCALE GENOMIC DNA]</scope>
    <source>
        <strain evidence="9 10">BH030017</strain>
    </source>
</reference>
<dbReference type="Gene3D" id="3.90.1310.10">
    <property type="entry name" value="Penicillin-binding protein 2a (Domain 2)"/>
    <property type="match status" value="1"/>
</dbReference>
<evidence type="ECO:0000259" key="8">
    <source>
        <dbReference type="PROSITE" id="PS51178"/>
    </source>
</evidence>
<dbReference type="InterPro" id="IPR001460">
    <property type="entry name" value="PCN-bd_Tpept"/>
</dbReference>
<keyword evidence="7" id="KW-1133">Transmembrane helix</keyword>
<dbReference type="PANTHER" id="PTHR30627">
    <property type="entry name" value="PEPTIDOGLYCAN D,D-TRANSPEPTIDASE"/>
    <property type="match status" value="1"/>
</dbReference>
<evidence type="ECO:0000256" key="1">
    <source>
        <dbReference type="ARBA" id="ARBA00004370"/>
    </source>
</evidence>
<protein>
    <recommendedName>
        <fullName evidence="4">serine-type D-Ala-D-Ala carboxypeptidase</fullName>
        <ecNumber evidence="4">3.4.16.4</ecNumber>
    </recommendedName>
</protein>
<comment type="pathway">
    <text evidence="2">Cell wall biogenesis; peptidoglycan biosynthesis.</text>
</comment>
<dbReference type="GO" id="GO:0005886">
    <property type="term" value="C:plasma membrane"/>
    <property type="evidence" value="ECO:0007669"/>
    <property type="project" value="TreeGrafter"/>
</dbReference>
<sequence>MVMEVKKNPNINKGAAVLSVIFILLFFLLIGRFFYIQVTKKIEGEYLEELAEDKWTKTQIIDANRGTIYDRTGQPLAQDIPAYTVYAVLDENYPNHVKDPNDTAEKLAKVLGGSKEKFKQILEQDRFQVEFGSSGRKITHSQKEAIEKLKLPGIGFIREKKRFYPDQVFASHILGFTNTNTEKEIEEGVMGLEQSLNKHLSEQNGSVTFQSDRKGIILPDEEAAITEPKNGKDVYLTLDEKIQLFLETALKKADEQYKPERMIGIVADPTTGQILGMSSYPSFDPNQRNITDYTNYGVSWAFEPGSTMKVFTLAAAIEAGVYNGNEQFQSGSYNKIPNTKPIQDHNYGRGWGTITFNEGIQNSSNVAISILVNEKLGVDRYYEYIEKFGLREKTGIDLPGEQNSTILDKWPRDKVTTGFGQGSIITPIQQVQAFTAVANGGKMMQPYVIDKIVDPVTGDAVKESKPTVKGEPISKETAQEVRDILRTVVTDGTGTLFEIEGYDVAGKTGTAQIAENGKYLTGKGNYVYSFLGLAPKDKPELIVYVAVDRPHLEPYEVDSTVTSQIFTYVMKNSLQYLNIKPNEKNKTSNTAQKSLGIELKNYQGKSVQSAKKELISQGFKVEIIGDGKEIINQIPFSGTKILDGERIILTSNGKMTMPDLTNWSIADVMKAASALDVKVSLIGSGYATKQSIAPGQFVKKEDYLVVELETPNPNDLEPHVSIQTDEPVVKD</sequence>
<evidence type="ECO:0000313" key="10">
    <source>
        <dbReference type="Proteomes" id="UP000253314"/>
    </source>
</evidence>
<dbReference type="Gene3D" id="3.30.70.2110">
    <property type="match status" value="1"/>
</dbReference>
<evidence type="ECO:0000256" key="5">
    <source>
        <dbReference type="ARBA" id="ARBA00023136"/>
    </source>
</evidence>
<evidence type="ECO:0000256" key="4">
    <source>
        <dbReference type="ARBA" id="ARBA00012448"/>
    </source>
</evidence>
<dbReference type="PROSITE" id="PS51178">
    <property type="entry name" value="PASTA"/>
    <property type="match status" value="2"/>
</dbReference>
<comment type="catalytic activity">
    <reaction evidence="6">
        <text>Preferential cleavage: (Ac)2-L-Lys-D-Ala-|-D-Ala. Also transpeptidation of peptidyl-alanyl moieties that are N-acyl substituents of D-alanine.</text>
        <dbReference type="EC" id="3.4.16.4"/>
    </reaction>
</comment>
<evidence type="ECO:0000256" key="3">
    <source>
        <dbReference type="ARBA" id="ARBA00007171"/>
    </source>
</evidence>
<feature type="domain" description="PASTA" evidence="8">
    <location>
        <begin position="651"/>
        <end position="710"/>
    </location>
</feature>
<feature type="transmembrane region" description="Helical" evidence="7">
    <location>
        <begin position="15"/>
        <end position="35"/>
    </location>
</feature>
<keyword evidence="5 7" id="KW-0472">Membrane</keyword>
<dbReference type="GO" id="GO:0071555">
    <property type="term" value="P:cell wall organization"/>
    <property type="evidence" value="ECO:0007669"/>
    <property type="project" value="TreeGrafter"/>
</dbReference>
<dbReference type="InterPro" id="IPR005311">
    <property type="entry name" value="PBP_dimer"/>
</dbReference>
<dbReference type="Gene3D" id="2.20.70.70">
    <property type="match status" value="1"/>
</dbReference>
<dbReference type="SUPFAM" id="SSF56601">
    <property type="entry name" value="beta-lactamase/transpeptidase-like"/>
    <property type="match status" value="1"/>
</dbReference>
<dbReference type="GO" id="GO:0009252">
    <property type="term" value="P:peptidoglycan biosynthetic process"/>
    <property type="evidence" value="ECO:0007669"/>
    <property type="project" value="UniProtKB-UniPathway"/>
</dbReference>
<name>A0A366XWD8_9BACI</name>
<dbReference type="GO" id="GO:0009002">
    <property type="term" value="F:serine-type D-Ala-D-Ala carboxypeptidase activity"/>
    <property type="evidence" value="ECO:0007669"/>
    <property type="project" value="UniProtKB-EC"/>
</dbReference>
<comment type="caution">
    <text evidence="9">The sequence shown here is derived from an EMBL/GenBank/DDBJ whole genome shotgun (WGS) entry which is preliminary data.</text>
</comment>
<gene>
    <name evidence="9" type="ORF">DS031_06485</name>
</gene>
<dbReference type="SUPFAM" id="SSF56519">
    <property type="entry name" value="Penicillin binding protein dimerisation domain"/>
    <property type="match status" value="1"/>
</dbReference>
<dbReference type="UniPathway" id="UPA00219"/>
<accession>A0A366XWD8</accession>
<dbReference type="CDD" id="cd06576">
    <property type="entry name" value="PASTA_Pbp2x-like_1"/>
    <property type="match status" value="1"/>
</dbReference>
<dbReference type="Pfam" id="PF03717">
    <property type="entry name" value="PBP_dimer"/>
    <property type="match status" value="1"/>
</dbReference>
<dbReference type="SUPFAM" id="SSF54184">
    <property type="entry name" value="Penicillin-binding protein 2x (pbp-2x), c-terminal domain"/>
    <property type="match status" value="2"/>
</dbReference>
<dbReference type="InterPro" id="IPR050515">
    <property type="entry name" value="Beta-lactam/transpept"/>
</dbReference>